<dbReference type="Gene3D" id="3.40.50.300">
    <property type="entry name" value="P-loop containing nucleotide triphosphate hydrolases"/>
    <property type="match status" value="1"/>
</dbReference>
<reference evidence="1 2" key="1">
    <citation type="journal article" date="2011" name="J. Bacteriol.">
        <title>Genome sequence of the mercury-methylating and pleomorphic Desulfovibrio africanus Strain Walvis Bay.</title>
        <authorList>
            <person name="Brown S.D."/>
            <person name="Wall J.D."/>
            <person name="Kucken A.M."/>
            <person name="Gilmour C.C."/>
            <person name="Podar M."/>
            <person name="Brandt C.C."/>
            <person name="Teshima H."/>
            <person name="Detter J.C."/>
            <person name="Han C.S."/>
            <person name="Land M.L."/>
            <person name="Lucas S."/>
            <person name="Han J."/>
            <person name="Pennacchio L."/>
            <person name="Nolan M."/>
            <person name="Pitluck S."/>
            <person name="Woyke T."/>
            <person name="Goodwin L."/>
            <person name="Palumbo A.V."/>
            <person name="Elias D.A."/>
        </authorList>
    </citation>
    <scope>NUCLEOTIDE SEQUENCE [LARGE SCALE GENOMIC DNA]</scope>
    <source>
        <strain evidence="1 2">Walvis Bay</strain>
    </source>
</reference>
<dbReference type="InterPro" id="IPR027417">
    <property type="entry name" value="P-loop_NTPase"/>
</dbReference>
<dbReference type="RefSeq" id="WP_014259217.1">
    <property type="nucleotide sequence ID" value="NC_016629.1"/>
</dbReference>
<evidence type="ECO:0000313" key="2">
    <source>
        <dbReference type="Proteomes" id="UP000007844"/>
    </source>
</evidence>
<dbReference type="KEGG" id="daf:Desaf_1061"/>
<dbReference type="EMBL" id="CP003221">
    <property type="protein sequence ID" value="EGJ49404.1"/>
    <property type="molecule type" value="Genomic_DNA"/>
</dbReference>
<dbReference type="STRING" id="690850.Desaf_1061"/>
<accession>F3YX16</accession>
<gene>
    <name evidence="1" type="ORF">Desaf_1061</name>
</gene>
<dbReference type="NCBIfam" id="TIGR04355">
    <property type="entry name" value="HprK_rel_B"/>
    <property type="match status" value="1"/>
</dbReference>
<dbReference type="AlphaFoldDB" id="F3YX16"/>
<dbReference type="eggNOG" id="COG1493">
    <property type="taxonomic scope" value="Bacteria"/>
</dbReference>
<dbReference type="InterPro" id="IPR027597">
    <property type="entry name" value="HprK-rel_B"/>
</dbReference>
<sequence>MNTAFLRDLAAPLMDAHPAAHALALNFGQVLVRVHTNSSALREKLAAYFRDFLAAPELCGAPGQADIAITAIESASPDLGLVYTPKQPESGKAWIKEEYIDLADGRIVRKRLTNMLFLFGGGFNLAVGPCLANENQVVNFINNRFIEWKVNRGCLLFHAAGVSVGDTGLAIAGFAGMGKSTLALHVMRLGTDFVSNDRVMARREADGLAMYGLAKMPRINPGTIVHNESLRTVVTPREREEFLSMDADALWSLERKYDAFIDECFGPGRYRLKARLAGLALLNWRRGGGPLSVREVDLAKRPDLHPVFMKQVGLFYEADGPALEPGFTSESYLDLLRGCPVLELSGGVDFEAAAKYLRDFLDASAART</sequence>
<dbReference type="HOGENOM" id="CLU_760468_0_0_7"/>
<dbReference type="SUPFAM" id="SSF53795">
    <property type="entry name" value="PEP carboxykinase-like"/>
    <property type="match status" value="1"/>
</dbReference>
<evidence type="ECO:0008006" key="3">
    <source>
        <dbReference type="Google" id="ProtNLM"/>
    </source>
</evidence>
<organism evidence="1 2">
    <name type="scientific">Desulfocurvibacter africanus subsp. africanus str. Walvis Bay</name>
    <dbReference type="NCBI Taxonomy" id="690850"/>
    <lineage>
        <taxon>Bacteria</taxon>
        <taxon>Pseudomonadati</taxon>
        <taxon>Thermodesulfobacteriota</taxon>
        <taxon>Desulfovibrionia</taxon>
        <taxon>Desulfovibrionales</taxon>
        <taxon>Desulfovibrionaceae</taxon>
        <taxon>Desulfocurvibacter</taxon>
    </lineage>
</organism>
<proteinExistence type="predicted"/>
<keyword evidence="2" id="KW-1185">Reference proteome</keyword>
<evidence type="ECO:0000313" key="1">
    <source>
        <dbReference type="EMBL" id="EGJ49404.1"/>
    </source>
</evidence>
<name>F3YX16_DESAF</name>
<dbReference type="Proteomes" id="UP000007844">
    <property type="component" value="Chromosome"/>
</dbReference>
<protein>
    <recommendedName>
        <fullName evidence="3">HPr kinase</fullName>
    </recommendedName>
</protein>